<evidence type="ECO:0000259" key="1">
    <source>
        <dbReference type="PROSITE" id="PS50206"/>
    </source>
</evidence>
<dbReference type="GO" id="GO:0005634">
    <property type="term" value="C:nucleus"/>
    <property type="evidence" value="ECO:0007669"/>
    <property type="project" value="TreeGrafter"/>
</dbReference>
<dbReference type="AlphaFoldDB" id="A0A6A6U0U2"/>
<feature type="domain" description="Rhodanese" evidence="1">
    <location>
        <begin position="41"/>
        <end position="141"/>
    </location>
</feature>
<dbReference type="EMBL" id="MU004241">
    <property type="protein sequence ID" value="KAF2665266.1"/>
    <property type="molecule type" value="Genomic_DNA"/>
</dbReference>
<organism evidence="2 3">
    <name type="scientific">Microthyrium microscopicum</name>
    <dbReference type="NCBI Taxonomy" id="703497"/>
    <lineage>
        <taxon>Eukaryota</taxon>
        <taxon>Fungi</taxon>
        <taxon>Dikarya</taxon>
        <taxon>Ascomycota</taxon>
        <taxon>Pezizomycotina</taxon>
        <taxon>Dothideomycetes</taxon>
        <taxon>Dothideomycetes incertae sedis</taxon>
        <taxon>Microthyriales</taxon>
        <taxon>Microthyriaceae</taxon>
        <taxon>Microthyrium</taxon>
    </lineage>
</organism>
<sequence length="155" mass="17195">MADSTKSKAAWYAAYPVARTQNPAAIDRAQVLQLIKESTGGPQSYVLVDLRRTDHEGGTIRGSINLPAQSLFPSIPTLYAIFKAAGVEKVIWYCGSSKGRGTRGAAWFADHIENEKDDRMQSLVLTEGVRGWATTGEEYTAFMDEYEKNVWEKSE</sequence>
<dbReference type="SUPFAM" id="SSF52821">
    <property type="entry name" value="Rhodanese/Cell cycle control phosphatase"/>
    <property type="match status" value="1"/>
</dbReference>
<proteinExistence type="predicted"/>
<evidence type="ECO:0000313" key="2">
    <source>
        <dbReference type="EMBL" id="KAF2665266.1"/>
    </source>
</evidence>
<reference evidence="2" key="1">
    <citation type="journal article" date="2020" name="Stud. Mycol.">
        <title>101 Dothideomycetes genomes: a test case for predicting lifestyles and emergence of pathogens.</title>
        <authorList>
            <person name="Haridas S."/>
            <person name="Albert R."/>
            <person name="Binder M."/>
            <person name="Bloem J."/>
            <person name="Labutti K."/>
            <person name="Salamov A."/>
            <person name="Andreopoulos B."/>
            <person name="Baker S."/>
            <person name="Barry K."/>
            <person name="Bills G."/>
            <person name="Bluhm B."/>
            <person name="Cannon C."/>
            <person name="Castanera R."/>
            <person name="Culley D."/>
            <person name="Daum C."/>
            <person name="Ezra D."/>
            <person name="Gonzalez J."/>
            <person name="Henrissat B."/>
            <person name="Kuo A."/>
            <person name="Liang C."/>
            <person name="Lipzen A."/>
            <person name="Lutzoni F."/>
            <person name="Magnuson J."/>
            <person name="Mondo S."/>
            <person name="Nolan M."/>
            <person name="Ohm R."/>
            <person name="Pangilinan J."/>
            <person name="Park H.-J."/>
            <person name="Ramirez L."/>
            <person name="Alfaro M."/>
            <person name="Sun H."/>
            <person name="Tritt A."/>
            <person name="Yoshinaga Y."/>
            <person name="Zwiers L.-H."/>
            <person name="Turgeon B."/>
            <person name="Goodwin S."/>
            <person name="Spatafora J."/>
            <person name="Crous P."/>
            <person name="Grigoriev I."/>
        </authorList>
    </citation>
    <scope>NUCLEOTIDE SEQUENCE</scope>
    <source>
        <strain evidence="2">CBS 115976</strain>
    </source>
</reference>
<dbReference type="PANTHER" id="PTHR10828">
    <property type="entry name" value="M-PHASE INDUCER PHOSPHATASE DUAL SPECIFICITY PHOSPHATASE CDC25"/>
    <property type="match status" value="1"/>
</dbReference>
<dbReference type="Pfam" id="PF00581">
    <property type="entry name" value="Rhodanese"/>
    <property type="match status" value="1"/>
</dbReference>
<dbReference type="GO" id="GO:0005737">
    <property type="term" value="C:cytoplasm"/>
    <property type="evidence" value="ECO:0007669"/>
    <property type="project" value="TreeGrafter"/>
</dbReference>
<name>A0A6A6U0U2_9PEZI</name>
<gene>
    <name evidence="2" type="ORF">BT63DRAFT_392698</name>
</gene>
<evidence type="ECO:0000313" key="3">
    <source>
        <dbReference type="Proteomes" id="UP000799302"/>
    </source>
</evidence>
<accession>A0A6A6U0U2</accession>
<dbReference type="Gene3D" id="3.40.250.10">
    <property type="entry name" value="Rhodanese-like domain"/>
    <property type="match status" value="1"/>
</dbReference>
<dbReference type="PANTHER" id="PTHR10828:SF50">
    <property type="entry name" value="REDUCTASE (ARC2), PUTATIVE (AFU_ORTHOLOGUE AFUA_6G13400)-RELATED"/>
    <property type="match status" value="1"/>
</dbReference>
<keyword evidence="3" id="KW-1185">Reference proteome</keyword>
<dbReference type="Proteomes" id="UP000799302">
    <property type="component" value="Unassembled WGS sequence"/>
</dbReference>
<dbReference type="InterPro" id="IPR001763">
    <property type="entry name" value="Rhodanese-like_dom"/>
</dbReference>
<dbReference type="OrthoDB" id="8300214at2759"/>
<dbReference type="InterPro" id="IPR036873">
    <property type="entry name" value="Rhodanese-like_dom_sf"/>
</dbReference>
<dbReference type="PROSITE" id="PS50206">
    <property type="entry name" value="RHODANESE_3"/>
    <property type="match status" value="1"/>
</dbReference>
<dbReference type="GO" id="GO:0004725">
    <property type="term" value="F:protein tyrosine phosphatase activity"/>
    <property type="evidence" value="ECO:0007669"/>
    <property type="project" value="TreeGrafter"/>
</dbReference>
<protein>
    <recommendedName>
        <fullName evidence="1">Rhodanese domain-containing protein</fullName>
    </recommendedName>
</protein>